<protein>
    <recommendedName>
        <fullName evidence="2">PiggyBac transposable element-derived protein domain-containing protein</fullName>
    </recommendedName>
</protein>
<dbReference type="Proteomes" id="UP001162162">
    <property type="component" value="Unassembled WGS sequence"/>
</dbReference>
<reference evidence="3" key="1">
    <citation type="journal article" date="2023" name="Insect Mol. Biol.">
        <title>Genome sequencing provides insights into the evolution of gene families encoding plant cell wall-degrading enzymes in longhorned beetles.</title>
        <authorList>
            <person name="Shin N.R."/>
            <person name="Okamura Y."/>
            <person name="Kirsch R."/>
            <person name="Pauchet Y."/>
        </authorList>
    </citation>
    <scope>NUCLEOTIDE SEQUENCE</scope>
    <source>
        <strain evidence="3">AMC_N1</strain>
    </source>
</reference>
<keyword evidence="4" id="KW-1185">Reference proteome</keyword>
<feature type="compositionally biased region" description="Acidic residues" evidence="1">
    <location>
        <begin position="16"/>
        <end position="34"/>
    </location>
</feature>
<dbReference type="InterPro" id="IPR029526">
    <property type="entry name" value="PGBD"/>
</dbReference>
<feature type="region of interest" description="Disordered" evidence="1">
    <location>
        <begin position="13"/>
        <end position="61"/>
    </location>
</feature>
<sequence>MDYGKEQERLLRLFEEESSGEDYDDEEETGEDYIEERSEASDTEQEFDENEDEEINANEPYFMGRDKRTKWSKHCPPKNVRTRNENLTLYLPGAKARVKENTPIGIWECFFDNEILNNIVNFTNIEIQKETEKFSRYRDIYPTNLDEVRALIGLSGIEVFRLTMSLRRFRTLLRFIRFDDIETRQERVALDKLAPIRTLFDHFNENLKNSYNHSDYVTVDEKLEDFRGRCGFRQYIPNKPNRYGIKIFAVSDAKMFYTSQMEVYVGQQPNGPYKIDTKAKAVVQRLCQHIFKTNRNITTNN</sequence>
<gene>
    <name evidence="3" type="ORF">NQ318_018201</name>
</gene>
<dbReference type="Pfam" id="PF13843">
    <property type="entry name" value="DDE_Tnp_1_7"/>
    <property type="match status" value="1"/>
</dbReference>
<dbReference type="EMBL" id="JAPWTK010000003">
    <property type="protein sequence ID" value="KAJ8962229.1"/>
    <property type="molecule type" value="Genomic_DNA"/>
</dbReference>
<name>A0AAV8ZDS9_9CUCU</name>
<accession>A0AAV8ZDS9</accession>
<organism evidence="3 4">
    <name type="scientific">Aromia moschata</name>
    <dbReference type="NCBI Taxonomy" id="1265417"/>
    <lineage>
        <taxon>Eukaryota</taxon>
        <taxon>Metazoa</taxon>
        <taxon>Ecdysozoa</taxon>
        <taxon>Arthropoda</taxon>
        <taxon>Hexapoda</taxon>
        <taxon>Insecta</taxon>
        <taxon>Pterygota</taxon>
        <taxon>Neoptera</taxon>
        <taxon>Endopterygota</taxon>
        <taxon>Coleoptera</taxon>
        <taxon>Polyphaga</taxon>
        <taxon>Cucujiformia</taxon>
        <taxon>Chrysomeloidea</taxon>
        <taxon>Cerambycidae</taxon>
        <taxon>Cerambycinae</taxon>
        <taxon>Callichromatini</taxon>
        <taxon>Aromia</taxon>
    </lineage>
</organism>
<evidence type="ECO:0000256" key="1">
    <source>
        <dbReference type="SAM" id="MobiDB-lite"/>
    </source>
</evidence>
<evidence type="ECO:0000313" key="3">
    <source>
        <dbReference type="EMBL" id="KAJ8962229.1"/>
    </source>
</evidence>
<proteinExistence type="predicted"/>
<dbReference type="PANTHER" id="PTHR46599:SF6">
    <property type="entry name" value="DUAL SPECIFICITY PHOSPHATASE 26"/>
    <property type="match status" value="1"/>
</dbReference>
<feature type="domain" description="PiggyBac transposable element-derived protein" evidence="2">
    <location>
        <begin position="156"/>
        <end position="301"/>
    </location>
</feature>
<dbReference type="PANTHER" id="PTHR46599">
    <property type="entry name" value="PIGGYBAC TRANSPOSABLE ELEMENT-DERIVED PROTEIN 4"/>
    <property type="match status" value="1"/>
</dbReference>
<evidence type="ECO:0000313" key="4">
    <source>
        <dbReference type="Proteomes" id="UP001162162"/>
    </source>
</evidence>
<feature type="compositionally biased region" description="Acidic residues" evidence="1">
    <location>
        <begin position="41"/>
        <end position="56"/>
    </location>
</feature>
<evidence type="ECO:0000259" key="2">
    <source>
        <dbReference type="Pfam" id="PF13843"/>
    </source>
</evidence>
<comment type="caution">
    <text evidence="3">The sequence shown here is derived from an EMBL/GenBank/DDBJ whole genome shotgun (WGS) entry which is preliminary data.</text>
</comment>
<dbReference type="AlphaFoldDB" id="A0AAV8ZDS9"/>